<dbReference type="InterPro" id="IPR022111">
    <property type="entry name" value="Rhodanese_C"/>
</dbReference>
<evidence type="ECO:0000256" key="1">
    <source>
        <dbReference type="SAM" id="MobiDB-lite"/>
    </source>
</evidence>
<dbReference type="EMBL" id="CAJHUC010001547">
    <property type="protein sequence ID" value="CAD7701467.1"/>
    <property type="molecule type" value="Genomic_DNA"/>
</dbReference>
<evidence type="ECO:0000259" key="2">
    <source>
        <dbReference type="PROSITE" id="PS50206"/>
    </source>
</evidence>
<dbReference type="InterPro" id="IPR036873">
    <property type="entry name" value="Rhodanese-like_dom_sf"/>
</dbReference>
<dbReference type="SUPFAM" id="SSF52821">
    <property type="entry name" value="Rhodanese/Cell cycle control phosphatase"/>
    <property type="match status" value="1"/>
</dbReference>
<dbReference type="Pfam" id="PF03959">
    <property type="entry name" value="FSH1"/>
    <property type="match status" value="2"/>
</dbReference>
<dbReference type="InterPro" id="IPR001763">
    <property type="entry name" value="Rhodanese-like_dom"/>
</dbReference>
<reference evidence="3" key="1">
    <citation type="submission" date="2020-12" db="EMBL/GenBank/DDBJ databases">
        <authorList>
            <person name="Iha C."/>
        </authorList>
    </citation>
    <scope>NUCLEOTIDE SEQUENCE</scope>
</reference>
<dbReference type="PANTHER" id="PTHR43268">
    <property type="entry name" value="THIOSULFATE SULFURTRANSFERASE/RHODANESE-LIKE DOMAIN-CONTAINING PROTEIN 2"/>
    <property type="match status" value="1"/>
</dbReference>
<feature type="domain" description="Rhodanese" evidence="2">
    <location>
        <begin position="125"/>
        <end position="188"/>
    </location>
</feature>
<dbReference type="InterPro" id="IPR005645">
    <property type="entry name" value="FSH-like_dom"/>
</dbReference>
<feature type="region of interest" description="Disordered" evidence="1">
    <location>
        <begin position="346"/>
        <end position="375"/>
    </location>
</feature>
<comment type="caution">
    <text evidence="3">The sequence shown here is derived from an EMBL/GenBank/DDBJ whole genome shotgun (WGS) entry which is preliminary data.</text>
</comment>
<accession>A0A8S1J2T6</accession>
<dbReference type="PANTHER" id="PTHR43268:SF6">
    <property type="entry name" value="THIOSULFATE SULFURTRANSFERASE_RHODANESE-LIKE DOMAIN-CONTAINING PROTEIN 2"/>
    <property type="match status" value="1"/>
</dbReference>
<dbReference type="SUPFAM" id="SSF53474">
    <property type="entry name" value="alpha/beta-Hydrolases"/>
    <property type="match status" value="1"/>
</dbReference>
<keyword evidence="4" id="KW-1185">Reference proteome</keyword>
<name>A0A8S1J2T6_9CHLO</name>
<sequence length="625" mass="68584">MSALNEHARQIARHPLLGGDIDFKLCESGGARNSAATVESGFDRLRVSVVEEVVAMGPRAVGGADPGKDAGRHVSPWEFHDMLACGDGCGSRVLLDVRNCYESAIGAFRVDGLPTLIPQVRTFSELPGWIDRNLEALTDKTVLMYCTGGVRCERASAFLRERGAAFRDVVQLEGGIWRYMDAYPDGGFFKGKNFVFDERVAVSSGDGTVVGRCLACGRPWDDYGGRHRCAHCRMLMLLCPDCESLASGRLACGLCQQGGGLATGGPQQPRPARPRRKLKILCLHGFRQTGKAFRGRTCALRKKLRDVADFRFIDAPHKLIFYSKHGQIARTNSAVDIEPAALSPCSETDGCRSSQSRLGSLGTKEQGPNMPETKGHPVVKRAWLINPEIDVLPEQPASENGACWLAASDAMNHDQYKNQTFGWEESWKCLSEVLSSEQFDGIWGFSQGACIAAVVCALQEERQRLQRAEGGDSSTNDGRNLADSDESLTTILDTQRPESAPLVADNRCTDDGFDDCTPKVSNSKHLTAVRFVVLGSGYPSPVEEHKALFRRTGLLQVPSLHVFSNGIADRQVPRQDSEDVAMLFRAESRQTIVHDAGHIIPVAKTHIEEYRRFLERFLDANDEGD</sequence>
<dbReference type="OrthoDB" id="25002at2759"/>
<dbReference type="AlphaFoldDB" id="A0A8S1J2T6"/>
<dbReference type="Proteomes" id="UP000708148">
    <property type="component" value="Unassembled WGS sequence"/>
</dbReference>
<dbReference type="Gene3D" id="3.40.250.10">
    <property type="entry name" value="Rhodanese-like domain"/>
    <property type="match status" value="1"/>
</dbReference>
<dbReference type="PROSITE" id="PS50206">
    <property type="entry name" value="RHODANESE_3"/>
    <property type="match status" value="1"/>
</dbReference>
<protein>
    <recommendedName>
        <fullName evidence="2">Rhodanese domain-containing protein</fullName>
    </recommendedName>
</protein>
<dbReference type="SMART" id="SM00450">
    <property type="entry name" value="RHOD"/>
    <property type="match status" value="1"/>
</dbReference>
<evidence type="ECO:0000313" key="4">
    <source>
        <dbReference type="Proteomes" id="UP000708148"/>
    </source>
</evidence>
<proteinExistence type="predicted"/>
<dbReference type="Pfam" id="PF12368">
    <property type="entry name" value="Rhodanese_C"/>
    <property type="match status" value="1"/>
</dbReference>
<gene>
    <name evidence="3" type="ORF">OSTQU699_LOCUS6826</name>
</gene>
<organism evidence="3 4">
    <name type="scientific">Ostreobium quekettii</name>
    <dbReference type="NCBI Taxonomy" id="121088"/>
    <lineage>
        <taxon>Eukaryota</taxon>
        <taxon>Viridiplantae</taxon>
        <taxon>Chlorophyta</taxon>
        <taxon>core chlorophytes</taxon>
        <taxon>Ulvophyceae</taxon>
        <taxon>TCBD clade</taxon>
        <taxon>Bryopsidales</taxon>
        <taxon>Ostreobineae</taxon>
        <taxon>Ostreobiaceae</taxon>
        <taxon>Ostreobium</taxon>
    </lineage>
</organism>
<dbReference type="Gene3D" id="3.40.50.1820">
    <property type="entry name" value="alpha/beta hydrolase"/>
    <property type="match status" value="1"/>
</dbReference>
<dbReference type="InterPro" id="IPR020936">
    <property type="entry name" value="TrhO"/>
</dbReference>
<evidence type="ECO:0000313" key="3">
    <source>
        <dbReference type="EMBL" id="CAD7701467.1"/>
    </source>
</evidence>
<dbReference type="InterPro" id="IPR029058">
    <property type="entry name" value="AB_hydrolase_fold"/>
</dbReference>